<comment type="caution">
    <text evidence="2">The sequence shown here is derived from an EMBL/GenBank/DDBJ whole genome shotgun (WGS) entry which is preliminary data.</text>
</comment>
<proteinExistence type="predicted"/>
<keyword evidence="1" id="KW-0812">Transmembrane</keyword>
<gene>
    <name evidence="2" type="ORF">JK358_18630</name>
</gene>
<sequence length="189" mass="20139">MTAVNRPARLNRVLIGLIGLTLLVTGGALVAAQRGWISGLHRSEALTPGTAEPPRWVFYAVIAAAVVVAFLCLRWLAAQWFRMPRAVQWQLAESDSTGATTLSSAVAAAAIAADIESFDTVSSVTAWLTGPARSPELHLVVTALPAADLSGLRRRILDEAVPRLREALSAGEIPVSTELRLAADRARVR</sequence>
<accession>A0ABS1M6Z2</accession>
<keyword evidence="1" id="KW-0472">Membrane</keyword>
<dbReference type="RefSeq" id="WP_201949012.1">
    <property type="nucleotide sequence ID" value="NZ_JAERRJ010000007.1"/>
</dbReference>
<name>A0ABS1M6Z2_9NOCA</name>
<feature type="transmembrane region" description="Helical" evidence="1">
    <location>
        <begin position="56"/>
        <end position="76"/>
    </location>
</feature>
<organism evidence="2 3">
    <name type="scientific">Nocardia acididurans</name>
    <dbReference type="NCBI Taxonomy" id="2802282"/>
    <lineage>
        <taxon>Bacteria</taxon>
        <taxon>Bacillati</taxon>
        <taxon>Actinomycetota</taxon>
        <taxon>Actinomycetes</taxon>
        <taxon>Mycobacteriales</taxon>
        <taxon>Nocardiaceae</taxon>
        <taxon>Nocardia</taxon>
    </lineage>
</organism>
<evidence type="ECO:0000313" key="3">
    <source>
        <dbReference type="Proteomes" id="UP000602198"/>
    </source>
</evidence>
<dbReference type="EMBL" id="JAERRJ010000007">
    <property type="protein sequence ID" value="MBL1076417.1"/>
    <property type="molecule type" value="Genomic_DNA"/>
</dbReference>
<evidence type="ECO:0000256" key="1">
    <source>
        <dbReference type="SAM" id="Phobius"/>
    </source>
</evidence>
<keyword evidence="3" id="KW-1185">Reference proteome</keyword>
<protein>
    <submittedName>
        <fullName evidence="2">Alkaline shock response membrane anchor protein AmaP</fullName>
    </submittedName>
</protein>
<evidence type="ECO:0000313" key="2">
    <source>
        <dbReference type="EMBL" id="MBL1076417.1"/>
    </source>
</evidence>
<reference evidence="2 3" key="1">
    <citation type="submission" date="2021-01" db="EMBL/GenBank/DDBJ databases">
        <title>WGS of actinomycetes isolated from Thailand.</title>
        <authorList>
            <person name="Thawai C."/>
        </authorList>
    </citation>
    <scope>NUCLEOTIDE SEQUENCE [LARGE SCALE GENOMIC DNA]</scope>
    <source>
        <strain evidence="2 3">LPG 2</strain>
    </source>
</reference>
<keyword evidence="1" id="KW-1133">Transmembrane helix</keyword>
<dbReference type="Proteomes" id="UP000602198">
    <property type="component" value="Unassembled WGS sequence"/>
</dbReference>